<reference evidence="9" key="1">
    <citation type="submission" date="2015-08" db="EMBL/GenBank/DDBJ databases">
        <title>Genome sequence of the strict anaerobe Clostridium homopropionicum LuHBu1 (DSM 5847T).</title>
        <authorList>
            <person name="Poehlein A."/>
            <person name="Beck M."/>
            <person name="Schiel-Bengelsdorf B."/>
            <person name="Bengelsdorf F.R."/>
            <person name="Daniel R."/>
            <person name="Duerre P."/>
        </authorList>
    </citation>
    <scope>NUCLEOTIDE SEQUENCE [LARGE SCALE GENOMIC DNA]</scope>
    <source>
        <strain evidence="9">DSM 5847</strain>
    </source>
</reference>
<dbReference type="EMBL" id="LHUR01000022">
    <property type="protein sequence ID" value="KOA19789.1"/>
    <property type="molecule type" value="Genomic_DNA"/>
</dbReference>
<name>A0A0L6Z9Z3_9CLOT</name>
<dbReference type="GO" id="GO:0047134">
    <property type="term" value="F:protein-disulfide reductase [NAD(P)H] activity"/>
    <property type="evidence" value="ECO:0007669"/>
    <property type="project" value="UniProtKB-EC"/>
</dbReference>
<evidence type="ECO:0000256" key="3">
    <source>
        <dbReference type="ARBA" id="ARBA00022692"/>
    </source>
</evidence>
<feature type="transmembrane region" description="Helical" evidence="6">
    <location>
        <begin position="62"/>
        <end position="83"/>
    </location>
</feature>
<evidence type="ECO:0000313" key="9">
    <source>
        <dbReference type="Proteomes" id="UP000037043"/>
    </source>
</evidence>
<dbReference type="GO" id="GO:0017004">
    <property type="term" value="P:cytochrome complex assembly"/>
    <property type="evidence" value="ECO:0007669"/>
    <property type="project" value="InterPro"/>
</dbReference>
<evidence type="ECO:0000259" key="7">
    <source>
        <dbReference type="Pfam" id="PF02683"/>
    </source>
</evidence>
<keyword evidence="8" id="KW-0560">Oxidoreductase</keyword>
<accession>A0A0L6Z9Z3</accession>
<feature type="domain" description="Cytochrome C biogenesis protein transmembrane" evidence="7">
    <location>
        <begin position="21"/>
        <end position="226"/>
    </location>
</feature>
<evidence type="ECO:0000256" key="6">
    <source>
        <dbReference type="SAM" id="Phobius"/>
    </source>
</evidence>
<dbReference type="AlphaFoldDB" id="A0A0L6Z9Z3"/>
<feature type="transmembrane region" description="Helical" evidence="6">
    <location>
        <begin position="20"/>
        <end position="50"/>
    </location>
</feature>
<dbReference type="STRING" id="36844.SAMN04488501_102115"/>
<comment type="similarity">
    <text evidence="2">Belongs to the DsbD family.</text>
</comment>
<sequence length="229" mass="24861">MKENSFHYLIMNLNIDSSLISVLLIVFSTGFIGGLSPCTFLTVAFIIAYVSGNTNYSKKRGFILSLFFILGIALMLSILGAFAGLLGNVLLKTDLLNYIIAFVLILMGFWLLDVFNFSGNGVDFKHSLKNGSGLLGSFLLGIPFGIFASPCTMPIAASALAYSAIKGSPLYGMILMFTFAIGRSLPLLVAGTFTGVLTHINWLSKYQHTIEKIGGIIMIILALYFIWIA</sequence>
<keyword evidence="4 6" id="KW-1133">Transmembrane helix</keyword>
<feature type="transmembrane region" description="Helical" evidence="6">
    <location>
        <begin position="209"/>
        <end position="228"/>
    </location>
</feature>
<evidence type="ECO:0000313" key="8">
    <source>
        <dbReference type="EMBL" id="KOA19789.1"/>
    </source>
</evidence>
<evidence type="ECO:0000256" key="4">
    <source>
        <dbReference type="ARBA" id="ARBA00022989"/>
    </source>
</evidence>
<dbReference type="Proteomes" id="UP000037043">
    <property type="component" value="Unassembled WGS sequence"/>
</dbReference>
<dbReference type="Pfam" id="PF02683">
    <property type="entry name" value="DsbD_TM"/>
    <property type="match status" value="1"/>
</dbReference>
<dbReference type="GO" id="GO:0016020">
    <property type="term" value="C:membrane"/>
    <property type="evidence" value="ECO:0007669"/>
    <property type="project" value="UniProtKB-SubCell"/>
</dbReference>
<evidence type="ECO:0000256" key="1">
    <source>
        <dbReference type="ARBA" id="ARBA00004141"/>
    </source>
</evidence>
<keyword evidence="5 6" id="KW-0472">Membrane</keyword>
<dbReference type="PANTHER" id="PTHR31272:SF6">
    <property type="entry name" value="CYTOCHROME C-TYPE BIOGENESIS CCDA-LIKE CHLOROPLASTIC PROTEIN"/>
    <property type="match status" value="1"/>
</dbReference>
<gene>
    <name evidence="8" type="primary">dsbD_2</name>
    <name evidence="8" type="ORF">CLHOM_18780</name>
</gene>
<protein>
    <submittedName>
        <fullName evidence="8">Thiol:disulfide interchange protein DsbD</fullName>
        <ecNumber evidence="8">1.8.1.8</ecNumber>
    </submittedName>
</protein>
<proteinExistence type="inferred from homology"/>
<keyword evidence="9" id="KW-1185">Reference proteome</keyword>
<feature type="transmembrane region" description="Helical" evidence="6">
    <location>
        <begin position="95"/>
        <end position="117"/>
    </location>
</feature>
<feature type="transmembrane region" description="Helical" evidence="6">
    <location>
        <begin position="171"/>
        <end position="197"/>
    </location>
</feature>
<feature type="transmembrane region" description="Helical" evidence="6">
    <location>
        <begin position="138"/>
        <end position="165"/>
    </location>
</feature>
<evidence type="ECO:0000256" key="2">
    <source>
        <dbReference type="ARBA" id="ARBA00006143"/>
    </source>
</evidence>
<keyword evidence="3 6" id="KW-0812">Transmembrane</keyword>
<dbReference type="PANTHER" id="PTHR31272">
    <property type="entry name" value="CYTOCHROME C-TYPE BIOGENESIS PROTEIN HI_1454-RELATED"/>
    <property type="match status" value="1"/>
</dbReference>
<dbReference type="InterPro" id="IPR051790">
    <property type="entry name" value="Cytochrome_c-biogenesis_DsbD"/>
</dbReference>
<dbReference type="RefSeq" id="WP_082204392.1">
    <property type="nucleotide sequence ID" value="NZ_LHUR01000022.1"/>
</dbReference>
<comment type="subcellular location">
    <subcellularLocation>
        <location evidence="1">Membrane</location>
        <topology evidence="1">Multi-pass membrane protein</topology>
    </subcellularLocation>
</comment>
<evidence type="ECO:0000256" key="5">
    <source>
        <dbReference type="ARBA" id="ARBA00023136"/>
    </source>
</evidence>
<comment type="caution">
    <text evidence="8">The sequence shown here is derived from an EMBL/GenBank/DDBJ whole genome shotgun (WGS) entry which is preliminary data.</text>
</comment>
<dbReference type="EC" id="1.8.1.8" evidence="8"/>
<dbReference type="InterPro" id="IPR003834">
    <property type="entry name" value="Cyt_c_assmbl_TM_dom"/>
</dbReference>
<organism evidence="8 9">
    <name type="scientific">Clostridium homopropionicum DSM 5847</name>
    <dbReference type="NCBI Taxonomy" id="1121318"/>
    <lineage>
        <taxon>Bacteria</taxon>
        <taxon>Bacillati</taxon>
        <taxon>Bacillota</taxon>
        <taxon>Clostridia</taxon>
        <taxon>Eubacteriales</taxon>
        <taxon>Clostridiaceae</taxon>
        <taxon>Clostridium</taxon>
    </lineage>
</organism>
<dbReference type="PATRIC" id="fig|1121318.3.peg.1894"/>